<sequence length="292" mass="33975">MPRPFRSEILGLLRRGEDEFAMAQLQVPGRELCVLRSRLSNHDHDHKWEVSQNVQIQCGEDESSDLFYWATDAVIPFGKYLCWVDYSKGGIVFCDMFEVFEEMPKISYLRLPIEDRPPRSFRRPFLDRKRSVCVAEGVLKFMNVSRDDGELLGPMEPGTGFTITSHVLKISERGNMEWHMDFSIRSVDLWACNIPERLPRCALMYPVVSMDRPHLLHFLLSEYDENWIEKVSRVTIDISTNAVVSVLPYIGQEDQSEEDADMVELRSRFLQSFLPSEFPKFLNGTRKRKNQA</sequence>
<dbReference type="PANTHER" id="PTHR33074:SF97">
    <property type="entry name" value="DUF1618 DOMAIN-CONTAINING PROTEIN"/>
    <property type="match status" value="1"/>
</dbReference>
<evidence type="ECO:0000313" key="3">
    <source>
        <dbReference type="EnsemblPlants" id="KQJ99342"/>
    </source>
</evidence>
<dbReference type="EnsemblPlants" id="KQJ99342">
    <property type="protein sequence ID" value="KQJ99342"/>
    <property type="gene ID" value="BRADI_3g42720v3"/>
</dbReference>
<dbReference type="GeneID" id="104583757"/>
<reference evidence="2 3" key="1">
    <citation type="journal article" date="2010" name="Nature">
        <title>Genome sequencing and analysis of the model grass Brachypodium distachyon.</title>
        <authorList>
            <consortium name="International Brachypodium Initiative"/>
        </authorList>
    </citation>
    <scope>NUCLEOTIDE SEQUENCE [LARGE SCALE GENOMIC DNA]</scope>
    <source>
        <strain evidence="2">Bd21</strain>
        <strain evidence="3">cv. Bd21</strain>
    </source>
</reference>
<gene>
    <name evidence="3" type="primary">LOC104583757</name>
    <name evidence="2" type="ORF">BRADI_3g42720v3</name>
</gene>
<dbReference type="PANTHER" id="PTHR33074">
    <property type="entry name" value="EXPRESSED PROTEIN-RELATED"/>
    <property type="match status" value="1"/>
</dbReference>
<dbReference type="InterPro" id="IPR011676">
    <property type="entry name" value="DUF1618"/>
</dbReference>
<accession>A0A0Q3FJB4</accession>
<dbReference type="RefSeq" id="XP_024318412.1">
    <property type="nucleotide sequence ID" value="XM_024462644.1"/>
</dbReference>
<feature type="domain" description="DUF1618" evidence="1">
    <location>
        <begin position="83"/>
        <end position="216"/>
    </location>
</feature>
<evidence type="ECO:0000313" key="2">
    <source>
        <dbReference type="EMBL" id="KQJ99342.1"/>
    </source>
</evidence>
<name>A0A0Q3FJB4_BRADI</name>
<evidence type="ECO:0000313" key="4">
    <source>
        <dbReference type="Proteomes" id="UP000008810"/>
    </source>
</evidence>
<dbReference type="RefSeq" id="XP_024318413.1">
    <property type="nucleotide sequence ID" value="XM_024462645.1"/>
</dbReference>
<dbReference type="EMBL" id="CM000882">
    <property type="protein sequence ID" value="KQJ99342.1"/>
    <property type="molecule type" value="Genomic_DNA"/>
</dbReference>
<dbReference type="Proteomes" id="UP000008810">
    <property type="component" value="Chromosome 3"/>
</dbReference>
<reference evidence="3" key="3">
    <citation type="submission" date="2018-08" db="UniProtKB">
        <authorList>
            <consortium name="EnsemblPlants"/>
        </authorList>
    </citation>
    <scope>IDENTIFICATION</scope>
    <source>
        <strain evidence="3">cv. Bd21</strain>
    </source>
</reference>
<reference evidence="2" key="2">
    <citation type="submission" date="2017-06" db="EMBL/GenBank/DDBJ databases">
        <title>WGS assembly of Brachypodium distachyon.</title>
        <authorList>
            <consortium name="The International Brachypodium Initiative"/>
            <person name="Lucas S."/>
            <person name="Harmon-Smith M."/>
            <person name="Lail K."/>
            <person name="Tice H."/>
            <person name="Grimwood J."/>
            <person name="Bruce D."/>
            <person name="Barry K."/>
            <person name="Shu S."/>
            <person name="Lindquist E."/>
            <person name="Wang M."/>
            <person name="Pitluck S."/>
            <person name="Vogel J.P."/>
            <person name="Garvin D.F."/>
            <person name="Mockler T.C."/>
            <person name="Schmutz J."/>
            <person name="Rokhsar D."/>
            <person name="Bevan M.W."/>
        </authorList>
    </citation>
    <scope>NUCLEOTIDE SEQUENCE</scope>
    <source>
        <strain evidence="2">Bd21</strain>
    </source>
</reference>
<dbReference type="ExpressionAtlas" id="A0A0Q3FJB4">
    <property type="expression patterns" value="baseline"/>
</dbReference>
<evidence type="ECO:0000259" key="1">
    <source>
        <dbReference type="Pfam" id="PF07762"/>
    </source>
</evidence>
<protein>
    <recommendedName>
        <fullName evidence="1">DUF1618 domain-containing protein</fullName>
    </recommendedName>
</protein>
<dbReference type="Gramene" id="KQJ99342">
    <property type="protein sequence ID" value="KQJ99342"/>
    <property type="gene ID" value="BRADI_3g42720v3"/>
</dbReference>
<dbReference type="OrthoDB" id="662120at2759"/>
<dbReference type="AlphaFoldDB" id="A0A0Q3FJB4"/>
<keyword evidence="4" id="KW-1185">Reference proteome</keyword>
<organism evidence="2">
    <name type="scientific">Brachypodium distachyon</name>
    <name type="common">Purple false brome</name>
    <name type="synonym">Trachynia distachya</name>
    <dbReference type="NCBI Taxonomy" id="15368"/>
    <lineage>
        <taxon>Eukaryota</taxon>
        <taxon>Viridiplantae</taxon>
        <taxon>Streptophyta</taxon>
        <taxon>Embryophyta</taxon>
        <taxon>Tracheophyta</taxon>
        <taxon>Spermatophyta</taxon>
        <taxon>Magnoliopsida</taxon>
        <taxon>Liliopsida</taxon>
        <taxon>Poales</taxon>
        <taxon>Poaceae</taxon>
        <taxon>BOP clade</taxon>
        <taxon>Pooideae</taxon>
        <taxon>Stipodae</taxon>
        <taxon>Brachypodieae</taxon>
        <taxon>Brachypodium</taxon>
    </lineage>
</organism>
<dbReference type="Pfam" id="PF07762">
    <property type="entry name" value="DUF1618"/>
    <property type="match status" value="1"/>
</dbReference>
<proteinExistence type="predicted"/>